<dbReference type="EMBL" id="JACMRX010000004">
    <property type="protein sequence ID" value="KAF7990920.1"/>
    <property type="molecule type" value="Genomic_DNA"/>
</dbReference>
<reference evidence="10 11" key="1">
    <citation type="submission" date="2020-08" db="EMBL/GenBank/DDBJ databases">
        <title>Aphidius gifuensis genome sequencing and assembly.</title>
        <authorList>
            <person name="Du Z."/>
        </authorList>
    </citation>
    <scope>NUCLEOTIDE SEQUENCE [LARGE SCALE GENOMIC DNA]</scope>
    <source>
        <strain evidence="10">YNYX2018</strain>
        <tissue evidence="10">Adults</tissue>
    </source>
</reference>
<dbReference type="InterPro" id="IPR003891">
    <property type="entry name" value="Initiation_fac_eIF4g_MI"/>
</dbReference>
<evidence type="ECO:0000313" key="11">
    <source>
        <dbReference type="Proteomes" id="UP000639338"/>
    </source>
</evidence>
<dbReference type="PROSITE" id="PS51363">
    <property type="entry name" value="W2"/>
    <property type="match status" value="1"/>
</dbReference>
<proteinExistence type="inferred from homology"/>
<dbReference type="InterPro" id="IPR003307">
    <property type="entry name" value="W2_domain"/>
</dbReference>
<dbReference type="PANTHER" id="PTHR23253">
    <property type="entry name" value="EUKARYOTIC TRANSLATION INITIATION FACTOR 4 GAMMA"/>
    <property type="match status" value="1"/>
</dbReference>
<keyword evidence="11" id="KW-1185">Reference proteome</keyword>
<evidence type="ECO:0000256" key="1">
    <source>
        <dbReference type="ARBA" id="ARBA00005775"/>
    </source>
</evidence>
<keyword evidence="7" id="KW-0812">Transmembrane</keyword>
<dbReference type="GO" id="GO:0003729">
    <property type="term" value="F:mRNA binding"/>
    <property type="evidence" value="ECO:0007669"/>
    <property type="project" value="TreeGrafter"/>
</dbReference>
<name>A0A835CS57_APHGI</name>
<evidence type="ECO:0000256" key="2">
    <source>
        <dbReference type="ARBA" id="ARBA00022540"/>
    </source>
</evidence>
<feature type="transmembrane region" description="Helical" evidence="7">
    <location>
        <begin position="1183"/>
        <end position="1206"/>
    </location>
</feature>
<comment type="similarity">
    <text evidence="1">Belongs to the eukaryotic initiation factor 4G family.</text>
</comment>
<dbReference type="GO" id="GO:0006417">
    <property type="term" value="P:regulation of translation"/>
    <property type="evidence" value="ECO:0007669"/>
    <property type="project" value="UniProtKB-KW"/>
</dbReference>
<dbReference type="Gene3D" id="1.25.40.180">
    <property type="match status" value="3"/>
</dbReference>
<keyword evidence="3" id="KW-0597">Phosphoprotein</keyword>
<protein>
    <submittedName>
        <fullName evidence="10">Uncharacterized protein</fullName>
    </submittedName>
</protein>
<dbReference type="PANTHER" id="PTHR23253:SF78">
    <property type="entry name" value="EUKARYOTIC TRANSLATION INITIATION FACTOR 4G1, ISOFORM B-RELATED"/>
    <property type="match status" value="1"/>
</dbReference>
<dbReference type="SUPFAM" id="SSF48371">
    <property type="entry name" value="ARM repeat"/>
    <property type="match status" value="3"/>
</dbReference>
<evidence type="ECO:0000256" key="6">
    <source>
        <dbReference type="SAM" id="MobiDB-lite"/>
    </source>
</evidence>
<dbReference type="FunFam" id="1.25.40.180:FF:000042">
    <property type="entry name" value="Eukaryotic translation initiation factor 4 gamma"/>
    <property type="match status" value="1"/>
</dbReference>
<accession>A0A835CS57</accession>
<keyword evidence="7" id="KW-1133">Transmembrane helix</keyword>
<dbReference type="Proteomes" id="UP000639338">
    <property type="component" value="Unassembled WGS sequence"/>
</dbReference>
<feature type="region of interest" description="Disordered" evidence="6">
    <location>
        <begin position="397"/>
        <end position="430"/>
    </location>
</feature>
<keyword evidence="7" id="KW-0472">Membrane</keyword>
<gene>
    <name evidence="10" type="ORF">HCN44_000725</name>
</gene>
<evidence type="ECO:0000313" key="10">
    <source>
        <dbReference type="EMBL" id="KAF7990920.1"/>
    </source>
</evidence>
<dbReference type="GO" id="GO:0003743">
    <property type="term" value="F:translation initiation factor activity"/>
    <property type="evidence" value="ECO:0007669"/>
    <property type="project" value="UniProtKB-KW"/>
</dbReference>
<dbReference type="OrthoDB" id="7699084at2759"/>
<sequence length="1232" mass="141407">MENSSEECGCELDRNNEIFSDAIDISWDLLRKNKFCFDTSDERVSRTSAYLGVEIFEAIKKIREKFMNDSMCVDDQKVSGTLEEQQKTTVIKTSGSELDIIESNDDNIFNDFAYSIDEDEDEEVFKQSEIDSEELKNDNFDSEIINHVENHNNDNKKINNNYNNNKNYSNMCTSSPINLSDKITSTTDGVRINVIDDESDDCDESTNSNRQLYSVKASTSLEAVQQRSFYLPGSECTSTMSNYRSDDKTLDSTLQNDSYQYQTSKSENTWIPTTCVHKDNTTDESQTQVIYEKVRDILNELTLENVDKLTQQFEDLNINSHERLQGVVDLIFDKAIDEPDFAAVYTIMLKKLSETRIDVVDIKQEIKTYIRNLLFAHNTMKQPYAVATSTSMETNQQTSIQLPGCTSAKKNYRSDEKSLDSQNDSQQLENSGKPIIRWQISTIGDSQTQSLHEKVQSILNKLTLENVDKLAKQVKSLDINSHEKLQCVVDVVFEKTINEPNFVTTSMEHLKNKLDNSTYPYFMRESLNIIFGRASIYREYFSSLFAHMIINNMFPLSLFQSEFDKLLELPKNLFIDLPVFWTYLAEILKPLVIRRAHPLNELVRTTSVLKNIGLVGKLVGELLRLLAESEGPSTIIEKWNASGIKLTDLVDTSLENPDDIVEQYNLQFLMNDATENIPSSIELAYEQINEQLLKLLRDYDFDNITSWITASIGQEGSKKPKFIRILFASVLETVIEPLENSSYKANRLKLDYFLPLIARYVNKDQELELQCLYALTAFNYKLENPRGVLSMIVDKLYESRVVSDKVFLAWLSCPDKAEMLGHGCAVLALTSFLVQLKEGEGVVINGKREGTTLLPVIPSNTIYCDPREYVTVSLNVEYRNDTTCKIEEATNDLFQRVGACSFRGLANKIKIALWTIVAETKLSHQFDYEVINTRASGHPKCVLTIYNQTMHEEGQWKCSLRDENQIANGTKIIGDRFKKLTVNVFQKIGSDFDLNCTQNHEWKYCDIEHPNGERTSKIFNNSPIPNVKEEDKICSKKFKNANKQLNGNWTCTVSRDVESMIYEKTYIVRVTEDFALADLRYEDVAGINKTILEARPFPTDENKMKNITNCAWTHPLDKNYLSNDSYYTMTNNNNICKLIINYPQEYDKGNWTCSMTLKSSNGALNIFFAVFDLQDVEIYNPTLWWYILHGSIAVSFLIIAISIVWWDIVTAESRTKLFDAENEQQQQKHYKD</sequence>
<evidence type="ECO:0000259" key="9">
    <source>
        <dbReference type="PROSITE" id="PS51366"/>
    </source>
</evidence>
<dbReference type="Pfam" id="PF02854">
    <property type="entry name" value="MIF4G"/>
    <property type="match status" value="1"/>
</dbReference>
<dbReference type="GO" id="GO:0016281">
    <property type="term" value="C:eukaryotic translation initiation factor 4F complex"/>
    <property type="evidence" value="ECO:0007669"/>
    <property type="project" value="TreeGrafter"/>
</dbReference>
<comment type="caution">
    <text evidence="10">The sequence shown here is derived from an EMBL/GenBank/DDBJ whole genome shotgun (WGS) entry which is preliminary data.</text>
</comment>
<evidence type="ECO:0000256" key="5">
    <source>
        <dbReference type="ARBA" id="ARBA00022917"/>
    </source>
</evidence>
<evidence type="ECO:0000256" key="4">
    <source>
        <dbReference type="ARBA" id="ARBA00022845"/>
    </source>
</evidence>
<feature type="domain" description="W2" evidence="8">
    <location>
        <begin position="678"/>
        <end position="846"/>
    </location>
</feature>
<evidence type="ECO:0000256" key="3">
    <source>
        <dbReference type="ARBA" id="ARBA00022553"/>
    </source>
</evidence>
<dbReference type="AlphaFoldDB" id="A0A835CS57"/>
<evidence type="ECO:0000259" key="8">
    <source>
        <dbReference type="PROSITE" id="PS51363"/>
    </source>
</evidence>
<organism evidence="10 11">
    <name type="scientific">Aphidius gifuensis</name>
    <name type="common">Parasitoid wasp</name>
    <dbReference type="NCBI Taxonomy" id="684658"/>
    <lineage>
        <taxon>Eukaryota</taxon>
        <taxon>Metazoa</taxon>
        <taxon>Ecdysozoa</taxon>
        <taxon>Arthropoda</taxon>
        <taxon>Hexapoda</taxon>
        <taxon>Insecta</taxon>
        <taxon>Pterygota</taxon>
        <taxon>Neoptera</taxon>
        <taxon>Endopterygota</taxon>
        <taxon>Hymenoptera</taxon>
        <taxon>Apocrita</taxon>
        <taxon>Ichneumonoidea</taxon>
        <taxon>Braconidae</taxon>
        <taxon>Aphidiinae</taxon>
        <taxon>Aphidius</taxon>
    </lineage>
</organism>
<keyword evidence="5" id="KW-0648">Protein biosynthesis</keyword>
<keyword evidence="2" id="KW-0396">Initiation factor</keyword>
<evidence type="ECO:0000256" key="7">
    <source>
        <dbReference type="SAM" id="Phobius"/>
    </source>
</evidence>
<dbReference type="CDD" id="cd11559">
    <property type="entry name" value="W2_eIF4G1_like"/>
    <property type="match status" value="1"/>
</dbReference>
<dbReference type="PROSITE" id="PS51366">
    <property type="entry name" value="MI"/>
    <property type="match status" value="1"/>
</dbReference>
<dbReference type="InterPro" id="IPR003890">
    <property type="entry name" value="MIF4G-like_typ-3"/>
</dbReference>
<feature type="domain" description="MI" evidence="9">
    <location>
        <begin position="480"/>
        <end position="607"/>
    </location>
</feature>
<feature type="compositionally biased region" description="Polar residues" evidence="6">
    <location>
        <begin position="420"/>
        <end position="430"/>
    </location>
</feature>
<dbReference type="InterPro" id="IPR016024">
    <property type="entry name" value="ARM-type_fold"/>
</dbReference>
<dbReference type="SMART" id="SM00515">
    <property type="entry name" value="eIF5C"/>
    <property type="match status" value="1"/>
</dbReference>
<keyword evidence="4" id="KW-0810">Translation regulation</keyword>